<reference evidence="4 5" key="1">
    <citation type="submission" date="2024-06" db="EMBL/GenBank/DDBJ databases">
        <title>The Natural Products Discovery Center: Release of the First 8490 Sequenced Strains for Exploring Actinobacteria Biosynthetic Diversity.</title>
        <authorList>
            <person name="Kalkreuter E."/>
            <person name="Kautsar S.A."/>
            <person name="Yang D."/>
            <person name="Bader C.D."/>
            <person name="Teijaro C.N."/>
            <person name="Fluegel L."/>
            <person name="Davis C.M."/>
            <person name="Simpson J.R."/>
            <person name="Lauterbach L."/>
            <person name="Steele A.D."/>
            <person name="Gui C."/>
            <person name="Meng S."/>
            <person name="Li G."/>
            <person name="Viehrig K."/>
            <person name="Ye F."/>
            <person name="Su P."/>
            <person name="Kiefer A.F."/>
            <person name="Nichols A."/>
            <person name="Cepeda A.J."/>
            <person name="Yan W."/>
            <person name="Fan B."/>
            <person name="Jiang Y."/>
            <person name="Adhikari A."/>
            <person name="Zheng C.-J."/>
            <person name="Schuster L."/>
            <person name="Cowan T.M."/>
            <person name="Smanski M.J."/>
            <person name="Chevrette M.G."/>
            <person name="De Carvalho L.P.S."/>
            <person name="Shen B."/>
        </authorList>
    </citation>
    <scope>NUCLEOTIDE SEQUENCE [LARGE SCALE GENOMIC DNA]</scope>
    <source>
        <strain evidence="4 5">NPDC052347</strain>
    </source>
</reference>
<protein>
    <submittedName>
        <fullName evidence="4">Glycoside hydrolase family 25 protein</fullName>
    </submittedName>
</protein>
<evidence type="ECO:0000313" key="4">
    <source>
        <dbReference type="EMBL" id="MEV5505584.1"/>
    </source>
</evidence>
<dbReference type="InterPro" id="IPR018077">
    <property type="entry name" value="Glyco_hydro_fam25_subgr"/>
</dbReference>
<comment type="caution">
    <text evidence="4">The sequence shown here is derived from an EMBL/GenBank/DDBJ whole genome shotgun (WGS) entry which is preliminary data.</text>
</comment>
<dbReference type="PANTHER" id="PTHR34135:SF2">
    <property type="entry name" value="LYSOZYME"/>
    <property type="match status" value="1"/>
</dbReference>
<dbReference type="PROSITE" id="PS51904">
    <property type="entry name" value="GLYCOSYL_HYDROL_F25_2"/>
    <property type="match status" value="1"/>
</dbReference>
<dbReference type="PANTHER" id="PTHR34135">
    <property type="entry name" value="LYSOZYME"/>
    <property type="match status" value="1"/>
</dbReference>
<dbReference type="InterPro" id="IPR002053">
    <property type="entry name" value="Glyco_hydro_25"/>
</dbReference>
<dbReference type="CDD" id="cd00599">
    <property type="entry name" value="GH25_muramidase"/>
    <property type="match status" value="1"/>
</dbReference>
<dbReference type="Proteomes" id="UP001552594">
    <property type="component" value="Unassembled WGS sequence"/>
</dbReference>
<keyword evidence="2 4" id="KW-0378">Hydrolase</keyword>
<evidence type="ECO:0000256" key="2">
    <source>
        <dbReference type="ARBA" id="ARBA00022801"/>
    </source>
</evidence>
<sequence length="312" mass="34668">MGIWGQDWASYQSSRPSTRGLSFAFVKVSEGLSYINPKWVAQRDHAKAHGLVWGGYHYPHMGNRPADEADYFLSQVNWKPGDLVVLDWEGYDDANSRVSRAHQAAYKEAWLRYVKARLPQNGVGMYCNLDYWRNVDTTSYYGDFLWIATAGRPAGDPGIRAAWMFHQYSDDGVDRDYCHLHSTAQLRSWAESFRHKAPAPRLQEEEMIAFFTVPANTDFDLPVEPAGTTDAPQGGARNAAIWLALTPQGADGQVTTAFHREGGSWDRPAGPARVSVAGSKLLLPLPSDGTVDKVRIHSTVPLVGYLVGRQAV</sequence>
<keyword evidence="3" id="KW-0326">Glycosidase</keyword>
<dbReference type="SUPFAM" id="SSF51445">
    <property type="entry name" value="(Trans)glycosidases"/>
    <property type="match status" value="1"/>
</dbReference>
<evidence type="ECO:0000256" key="3">
    <source>
        <dbReference type="ARBA" id="ARBA00023295"/>
    </source>
</evidence>
<dbReference type="GO" id="GO:0016787">
    <property type="term" value="F:hydrolase activity"/>
    <property type="evidence" value="ECO:0007669"/>
    <property type="project" value="UniProtKB-KW"/>
</dbReference>
<accession>A0ABV3JRR4</accession>
<evidence type="ECO:0000256" key="1">
    <source>
        <dbReference type="ARBA" id="ARBA00010646"/>
    </source>
</evidence>
<keyword evidence="5" id="KW-1185">Reference proteome</keyword>
<dbReference type="Pfam" id="PF01183">
    <property type="entry name" value="Glyco_hydro_25"/>
    <property type="match status" value="1"/>
</dbReference>
<dbReference type="EMBL" id="JBFAUK010000002">
    <property type="protein sequence ID" value="MEV5505584.1"/>
    <property type="molecule type" value="Genomic_DNA"/>
</dbReference>
<evidence type="ECO:0000313" key="5">
    <source>
        <dbReference type="Proteomes" id="UP001552594"/>
    </source>
</evidence>
<dbReference type="InterPro" id="IPR017853">
    <property type="entry name" value="GH"/>
</dbReference>
<organism evidence="4 5">
    <name type="scientific">Streptomyces orinoci</name>
    <name type="common">Streptoverticillium orinoci</name>
    <dbReference type="NCBI Taxonomy" id="67339"/>
    <lineage>
        <taxon>Bacteria</taxon>
        <taxon>Bacillati</taxon>
        <taxon>Actinomycetota</taxon>
        <taxon>Actinomycetes</taxon>
        <taxon>Kitasatosporales</taxon>
        <taxon>Streptomycetaceae</taxon>
        <taxon>Streptomyces</taxon>
    </lineage>
</organism>
<comment type="similarity">
    <text evidence="1">Belongs to the glycosyl hydrolase 25 family.</text>
</comment>
<name>A0ABV3JRR4_STRON</name>
<gene>
    <name evidence="4" type="ORF">AB0L16_03780</name>
</gene>
<dbReference type="SMART" id="SM00641">
    <property type="entry name" value="Glyco_25"/>
    <property type="match status" value="1"/>
</dbReference>
<dbReference type="Gene3D" id="3.20.20.80">
    <property type="entry name" value="Glycosidases"/>
    <property type="match status" value="1"/>
</dbReference>
<proteinExistence type="inferred from homology"/>
<dbReference type="RefSeq" id="WP_109279379.1">
    <property type="nucleotide sequence ID" value="NZ_JBFAUK010000002.1"/>
</dbReference>